<evidence type="ECO:0000256" key="1">
    <source>
        <dbReference type="ARBA" id="ARBA00004123"/>
    </source>
</evidence>
<accession>A0A9P6MQF2</accession>
<dbReference type="InterPro" id="IPR051521">
    <property type="entry name" value="tRNA_Mod/Golgi_Maint"/>
</dbReference>
<organism evidence="16 17">
    <name type="scientific">Entomortierella chlamydospora</name>
    <dbReference type="NCBI Taxonomy" id="101097"/>
    <lineage>
        <taxon>Eukaryota</taxon>
        <taxon>Fungi</taxon>
        <taxon>Fungi incertae sedis</taxon>
        <taxon>Mucoromycota</taxon>
        <taxon>Mortierellomycotina</taxon>
        <taxon>Mortierellomycetes</taxon>
        <taxon>Mortierellales</taxon>
        <taxon>Mortierellaceae</taxon>
        <taxon>Entomortierella</taxon>
    </lineage>
</organism>
<evidence type="ECO:0000259" key="15">
    <source>
        <dbReference type="SMART" id="SM01144"/>
    </source>
</evidence>
<evidence type="ECO:0000256" key="14">
    <source>
        <dbReference type="SAM" id="MobiDB-lite"/>
    </source>
</evidence>
<feature type="compositionally biased region" description="Polar residues" evidence="14">
    <location>
        <begin position="325"/>
        <end position="335"/>
    </location>
</feature>
<keyword evidence="5" id="KW-0949">S-adenosyl-L-methionine</keyword>
<feature type="compositionally biased region" description="Low complexity" evidence="14">
    <location>
        <begin position="673"/>
        <end position="691"/>
    </location>
</feature>
<dbReference type="InterPro" id="IPR032675">
    <property type="entry name" value="LRR_dom_sf"/>
</dbReference>
<feature type="region of interest" description="Disordered" evidence="14">
    <location>
        <begin position="901"/>
        <end position="923"/>
    </location>
</feature>
<dbReference type="Proteomes" id="UP000703661">
    <property type="component" value="Unassembled WGS sequence"/>
</dbReference>
<dbReference type="GO" id="GO:0016432">
    <property type="term" value="F:tRNA-uridine aminocarboxypropyltransferase activity"/>
    <property type="evidence" value="ECO:0007669"/>
    <property type="project" value="UniProtKB-EC"/>
</dbReference>
<dbReference type="PROSITE" id="PS51450">
    <property type="entry name" value="LRR"/>
    <property type="match status" value="1"/>
</dbReference>
<evidence type="ECO:0000256" key="9">
    <source>
        <dbReference type="ARBA" id="ARBA00037050"/>
    </source>
</evidence>
<evidence type="ECO:0000256" key="11">
    <source>
        <dbReference type="ARBA" id="ARBA00039242"/>
    </source>
</evidence>
<feature type="compositionally biased region" description="Low complexity" evidence="14">
    <location>
        <begin position="509"/>
        <end position="522"/>
    </location>
</feature>
<feature type="compositionally biased region" description="Polar residues" evidence="14">
    <location>
        <begin position="248"/>
        <end position="265"/>
    </location>
</feature>
<keyword evidence="3" id="KW-0433">Leucine-rich repeat</keyword>
<dbReference type="PANTHER" id="PTHR15627:SF8">
    <property type="entry name" value="TRNA-URIDINE AMINOCARBOXYPROPYLTRANSFERASE 1"/>
    <property type="match status" value="1"/>
</dbReference>
<evidence type="ECO:0000313" key="16">
    <source>
        <dbReference type="EMBL" id="KAG0009127.1"/>
    </source>
</evidence>
<dbReference type="Pfam" id="PF03942">
    <property type="entry name" value="DTW"/>
    <property type="match status" value="1"/>
</dbReference>
<comment type="function">
    <text evidence="9">Catalyzes the formation of 3-(3-amino-3-carboxypropyl)uridine (acp3U) at position 20 in the D-loop of several cytoplasmic tRNAs (acp3U(20)).</text>
</comment>
<dbReference type="SUPFAM" id="SSF52058">
    <property type="entry name" value="L domain-like"/>
    <property type="match status" value="1"/>
</dbReference>
<feature type="compositionally biased region" description="Basic and acidic residues" evidence="14">
    <location>
        <begin position="989"/>
        <end position="1002"/>
    </location>
</feature>
<feature type="domain" description="DTW" evidence="15">
    <location>
        <begin position="724"/>
        <end position="965"/>
    </location>
</feature>
<reference evidence="16" key="1">
    <citation type="journal article" date="2020" name="Fungal Divers.">
        <title>Resolving the Mortierellaceae phylogeny through synthesis of multi-gene phylogenetics and phylogenomics.</title>
        <authorList>
            <person name="Vandepol N."/>
            <person name="Liber J."/>
            <person name="Desiro A."/>
            <person name="Na H."/>
            <person name="Kennedy M."/>
            <person name="Barry K."/>
            <person name="Grigoriev I.V."/>
            <person name="Miller A.N."/>
            <person name="O'Donnell K."/>
            <person name="Stajich J.E."/>
            <person name="Bonito G."/>
        </authorList>
    </citation>
    <scope>NUCLEOTIDE SEQUENCE</scope>
    <source>
        <strain evidence="16">NRRL 2769</strain>
    </source>
</reference>
<keyword evidence="8" id="KW-0539">Nucleus</keyword>
<evidence type="ECO:0000256" key="12">
    <source>
        <dbReference type="ARBA" id="ARBA00042508"/>
    </source>
</evidence>
<keyword evidence="7" id="KW-0677">Repeat</keyword>
<evidence type="ECO:0000256" key="3">
    <source>
        <dbReference type="ARBA" id="ARBA00022614"/>
    </source>
</evidence>
<evidence type="ECO:0000256" key="4">
    <source>
        <dbReference type="ARBA" id="ARBA00022679"/>
    </source>
</evidence>
<feature type="compositionally biased region" description="Basic and acidic residues" evidence="14">
    <location>
        <begin position="1024"/>
        <end position="1033"/>
    </location>
</feature>
<comment type="subcellular location">
    <subcellularLocation>
        <location evidence="1">Nucleus</location>
    </subcellularLocation>
</comment>
<keyword evidence="6" id="KW-0819">tRNA processing</keyword>
<keyword evidence="4" id="KW-0808">Transferase</keyword>
<evidence type="ECO:0000256" key="13">
    <source>
        <dbReference type="ARBA" id="ARBA00048718"/>
    </source>
</evidence>
<protein>
    <recommendedName>
        <fullName evidence="11">tRNA-uridine aminocarboxypropyltransferase 1</fullName>
        <ecNumber evidence="2">2.5.1.25</ecNumber>
    </recommendedName>
    <alternativeName>
        <fullName evidence="12">DTW domain-containing protein 1</fullName>
    </alternativeName>
</protein>
<feature type="compositionally biased region" description="Low complexity" evidence="14">
    <location>
        <begin position="266"/>
        <end position="292"/>
    </location>
</feature>
<feature type="compositionally biased region" description="Polar residues" evidence="14">
    <location>
        <begin position="907"/>
        <end position="919"/>
    </location>
</feature>
<keyword evidence="17" id="KW-1185">Reference proteome</keyword>
<sequence>MKECRNLEHLILNVNSIQGLPADLCKAWTRLLNLDLHTNDLKGLPDQLGCMKSLRRLNLAINEIEDIPDSIGQLHLLEWLNLNDNKLVTLPTTMDQMRKLVKMGVVQNRLKILPAAIARLNLLYKLDVRRNEIEYLPSAFKEMQRIHSLLLEENPLSVKYGVVNYERQPPSLLELASRAVLENYCPQDEESVPFSSCAQTSSSMGSIDTAAENLVPMMSNLGMSKPLPPLPSPHQIPITQKSRHSFFSRGSSTIHPQQIKSTRSETLAPTCSSDSSSTASSSSPTTISPLSAHGNMVSPTATPPPGQSAEKQKSSPCSIRPSLFCRSSQNQQSKTHAVGHIQQPSTSTTSILAGKVSPSSTAATRRMNLVPKIDCLLDPEVSILPITLIDHLSIPTTACDYCSRRMFTSGWIDFLEPAKLGSARMIIPVRHRMCSMQCVRQQHRDTFGTELSELFESTDFHIGSNEEMIGSRPIIPEELDEYMIEAVQEAAQAAGISVAHLLEQYQQSQQAQSQQQQQQDQQEGAEDGTILPSVPQEAMPGSPPTNVFGNTLNAQQTMSSGPTSVNRQTAARLCRSISRPMPPIEIQVDPQGQLRRVVYRENKNNTGPRGRIFGPFSTLSQVNGQGEIGTLAATGLGGNTTNNSNTNNGNAGSTGGSRAPGETTMTFNAGEASSSNGNDIDNDNTNDNNSNKKYTSPFAQFDITSTDVLDTIEKKHCPTCNKNVRYFCSKCLKLVNCPEGSVPQLKLPIKIDVIKHENERDGKSTALHAKILAPDDVEVYGWKSMPRYENVDRLLLLFPSPGAKTLSEIDPSSFDKLVVIDGTWEQANKMSKSDSPLVRMKRVTIAPHETLFWRHQRKTDDHLATIEAIYYFLREYHETYLSAIPDPVLQVANDEEVSILKRDSESNDNAGVSESSSEPGATAKKVITPHKEWIDSQKLGPYTNQFDDMLWFYKYFYELIQRTYRERTDGREFTLRHKKGYINYDADKNVKGNEGNEEKVEENAMSLSSSSSSTSAVGVGTNVPDKKSDSPKN</sequence>
<evidence type="ECO:0000256" key="5">
    <source>
        <dbReference type="ARBA" id="ARBA00022691"/>
    </source>
</evidence>
<evidence type="ECO:0000313" key="17">
    <source>
        <dbReference type="Proteomes" id="UP000703661"/>
    </source>
</evidence>
<feature type="compositionally biased region" description="Low complexity" evidence="14">
    <location>
        <begin position="1006"/>
        <end position="1015"/>
    </location>
</feature>
<gene>
    <name evidence="16" type="primary">DTWD1</name>
    <name evidence="16" type="ORF">BGZ80_002714</name>
</gene>
<dbReference type="SMART" id="SM01144">
    <property type="entry name" value="DTW"/>
    <property type="match status" value="1"/>
</dbReference>
<evidence type="ECO:0000256" key="2">
    <source>
        <dbReference type="ARBA" id="ARBA00012386"/>
    </source>
</evidence>
<comment type="similarity">
    <text evidence="10">Belongs to the TDD superfamily. DTWD1 family.</text>
</comment>
<evidence type="ECO:0000256" key="6">
    <source>
        <dbReference type="ARBA" id="ARBA00022694"/>
    </source>
</evidence>
<dbReference type="EC" id="2.5.1.25" evidence="2"/>
<dbReference type="AlphaFoldDB" id="A0A9P6MQF2"/>
<feature type="compositionally biased region" description="Low complexity" evidence="14">
    <location>
        <begin position="633"/>
        <end position="651"/>
    </location>
</feature>
<feature type="region of interest" description="Disordered" evidence="14">
    <location>
        <begin position="989"/>
        <end position="1033"/>
    </location>
</feature>
<dbReference type="InterPro" id="IPR005636">
    <property type="entry name" value="DTW"/>
</dbReference>
<dbReference type="SMART" id="SM00369">
    <property type="entry name" value="LRR_TYP"/>
    <property type="match status" value="4"/>
</dbReference>
<proteinExistence type="inferred from homology"/>
<dbReference type="Pfam" id="PF13855">
    <property type="entry name" value="LRR_8"/>
    <property type="match status" value="1"/>
</dbReference>
<feature type="compositionally biased region" description="Polar residues" evidence="14">
    <location>
        <begin position="342"/>
        <end position="357"/>
    </location>
</feature>
<feature type="region of interest" description="Disordered" evidence="14">
    <location>
        <begin position="633"/>
        <end position="695"/>
    </location>
</feature>
<dbReference type="GO" id="GO:0008033">
    <property type="term" value="P:tRNA processing"/>
    <property type="evidence" value="ECO:0007669"/>
    <property type="project" value="UniProtKB-KW"/>
</dbReference>
<dbReference type="InterPro" id="IPR001611">
    <property type="entry name" value="Leu-rich_rpt"/>
</dbReference>
<dbReference type="EMBL" id="JAAAID010001681">
    <property type="protein sequence ID" value="KAG0009127.1"/>
    <property type="molecule type" value="Genomic_DNA"/>
</dbReference>
<evidence type="ECO:0000256" key="7">
    <source>
        <dbReference type="ARBA" id="ARBA00022737"/>
    </source>
</evidence>
<dbReference type="PANTHER" id="PTHR15627">
    <property type="entry name" value="NATURAL KILLER CELL-SPECIFIC ANTIGEN KLIP1"/>
    <property type="match status" value="1"/>
</dbReference>
<evidence type="ECO:0000256" key="8">
    <source>
        <dbReference type="ARBA" id="ARBA00023242"/>
    </source>
</evidence>
<dbReference type="Gene3D" id="3.80.10.10">
    <property type="entry name" value="Ribonuclease Inhibitor"/>
    <property type="match status" value="1"/>
</dbReference>
<name>A0A9P6MQF2_9FUNG</name>
<feature type="region of interest" description="Disordered" evidence="14">
    <location>
        <begin position="509"/>
        <end position="546"/>
    </location>
</feature>
<evidence type="ECO:0000256" key="10">
    <source>
        <dbReference type="ARBA" id="ARBA00038290"/>
    </source>
</evidence>
<comment type="caution">
    <text evidence="16">The sequence shown here is derived from an EMBL/GenBank/DDBJ whole genome shotgun (WGS) entry which is preliminary data.</text>
</comment>
<dbReference type="InterPro" id="IPR003591">
    <property type="entry name" value="Leu-rich_rpt_typical-subtyp"/>
</dbReference>
<feature type="region of interest" description="Disordered" evidence="14">
    <location>
        <begin position="243"/>
        <end position="357"/>
    </location>
</feature>
<comment type="catalytic activity">
    <reaction evidence="13">
        <text>a uridine in tRNA + S-adenosyl-L-methionine = a 3-[(3S)-3-amino-3-carboxypropyl]uridine in tRNA + S-methyl-5'-thioadenosine + H(+)</text>
        <dbReference type="Rhea" id="RHEA:62432"/>
        <dbReference type="Rhea" id="RHEA-COMP:13339"/>
        <dbReference type="Rhea" id="RHEA-COMP:16092"/>
        <dbReference type="ChEBI" id="CHEBI:15378"/>
        <dbReference type="ChEBI" id="CHEBI:17509"/>
        <dbReference type="ChEBI" id="CHEBI:59789"/>
        <dbReference type="ChEBI" id="CHEBI:65315"/>
        <dbReference type="ChEBI" id="CHEBI:82930"/>
        <dbReference type="EC" id="2.5.1.25"/>
    </reaction>
</comment>
<dbReference type="GO" id="GO:0005634">
    <property type="term" value="C:nucleus"/>
    <property type="evidence" value="ECO:0007669"/>
    <property type="project" value="UniProtKB-SubCell"/>
</dbReference>